<proteinExistence type="predicted"/>
<name>A0A1W1CLJ0_9ZZZZ</name>
<reference evidence="1" key="1">
    <citation type="submission" date="2016-10" db="EMBL/GenBank/DDBJ databases">
        <authorList>
            <person name="de Groot N.N."/>
        </authorList>
    </citation>
    <scope>NUCLEOTIDE SEQUENCE</scope>
</reference>
<dbReference type="EMBL" id="FPHM01000099">
    <property type="protein sequence ID" value="SFV66572.1"/>
    <property type="molecule type" value="Genomic_DNA"/>
</dbReference>
<sequence length="70" mass="7440">MKTLLLSSLMAFGLIAFTGCSHGDHAKPAKCDSSKKCDTAKKCDNTKKCDATKKEKTAKKCQSGKCSSGH</sequence>
<evidence type="ECO:0008006" key="2">
    <source>
        <dbReference type="Google" id="ProtNLM"/>
    </source>
</evidence>
<dbReference type="PROSITE" id="PS51257">
    <property type="entry name" value="PROKAR_LIPOPROTEIN"/>
    <property type="match status" value="1"/>
</dbReference>
<evidence type="ECO:0000313" key="1">
    <source>
        <dbReference type="EMBL" id="SFV66572.1"/>
    </source>
</evidence>
<accession>A0A1W1CLJ0</accession>
<gene>
    <name evidence="1" type="ORF">MNB_SV-13-1135</name>
</gene>
<protein>
    <recommendedName>
        <fullName evidence="2">Lipoprotein</fullName>
    </recommendedName>
</protein>
<dbReference type="AlphaFoldDB" id="A0A1W1CLJ0"/>
<organism evidence="1">
    <name type="scientific">hydrothermal vent metagenome</name>
    <dbReference type="NCBI Taxonomy" id="652676"/>
    <lineage>
        <taxon>unclassified sequences</taxon>
        <taxon>metagenomes</taxon>
        <taxon>ecological metagenomes</taxon>
    </lineage>
</organism>